<dbReference type="Proteomes" id="UP000060071">
    <property type="component" value="Chromosome"/>
</dbReference>
<dbReference type="EMBL" id="CP013910">
    <property type="protein sequence ID" value="ALW89257.1"/>
    <property type="molecule type" value="Genomic_DNA"/>
</dbReference>
<evidence type="ECO:0000313" key="2">
    <source>
        <dbReference type="Proteomes" id="UP000060071"/>
    </source>
</evidence>
<keyword evidence="2" id="KW-1185">Reference proteome</keyword>
<reference evidence="1 2" key="1">
    <citation type="submission" date="2015-12" db="EMBL/GenBank/DDBJ databases">
        <authorList>
            <person name="Kim M.K."/>
            <person name="Srinivasan S."/>
            <person name="Lee J.-J."/>
            <person name="Kim K."/>
        </authorList>
    </citation>
    <scope>NUCLEOTIDE SEQUENCE [LARGE SCALE GENOMIC DNA]</scope>
    <source>
        <strain evidence="1 2">BM2</strain>
    </source>
</reference>
<evidence type="ECO:0008006" key="3">
    <source>
        <dbReference type="Google" id="ProtNLM"/>
    </source>
</evidence>
<evidence type="ECO:0000313" key="1">
    <source>
        <dbReference type="EMBL" id="ALW89257.1"/>
    </source>
</evidence>
<organism evidence="1 2">
    <name type="scientific">Deinococcus actinosclerus</name>
    <dbReference type="NCBI Taxonomy" id="1768108"/>
    <lineage>
        <taxon>Bacteria</taxon>
        <taxon>Thermotogati</taxon>
        <taxon>Deinococcota</taxon>
        <taxon>Deinococci</taxon>
        <taxon>Deinococcales</taxon>
        <taxon>Deinococcaceae</taxon>
        <taxon>Deinococcus</taxon>
    </lineage>
</organism>
<sequence>MTFSQEVTMNARSITVLTALSITGLAGAQCVRAPTHAFNGLVKIPYPSGGGGALLQQACDAGAQQLKAEIMANARARGVPVKWIEIYGARNWSSTFHDLIYKTRSLGYSQAAYSRYNALPSSRLSGSELLVYATKAGKYIAMSSQREGNTSASTTDVFVVYGN</sequence>
<accession>A0ABM5X6C6</accession>
<name>A0ABM5X6C6_9DEIO</name>
<protein>
    <recommendedName>
        <fullName evidence="3">SCP domain-containing protein</fullName>
    </recommendedName>
</protein>
<proteinExistence type="predicted"/>
<gene>
    <name evidence="1" type="ORF">AUC44_10375</name>
</gene>